<dbReference type="EMBL" id="CAUYUJ010014726">
    <property type="protein sequence ID" value="CAK0845304.1"/>
    <property type="molecule type" value="Genomic_DNA"/>
</dbReference>
<feature type="region of interest" description="Disordered" evidence="1">
    <location>
        <begin position="19"/>
        <end position="42"/>
    </location>
</feature>
<sequence length="124" mass="13299">MAACIPPLWSGWPALPCAAAPSRPDVEAPEALGKGSAGNACVSENSDASFLEFRFRDKHRAVKHRRKLKDLRETSRSTTSAQGGHGSIHGGRDQEPPQAEPARMNSTVGGFANEVARPHCDRVL</sequence>
<protein>
    <submittedName>
        <fullName evidence="2">Uncharacterized protein</fullName>
    </submittedName>
</protein>
<accession>A0ABN9THB4</accession>
<keyword evidence="3" id="KW-1185">Reference proteome</keyword>
<comment type="caution">
    <text evidence="2">The sequence shown here is derived from an EMBL/GenBank/DDBJ whole genome shotgun (WGS) entry which is preliminary data.</text>
</comment>
<feature type="region of interest" description="Disordered" evidence="1">
    <location>
        <begin position="64"/>
        <end position="124"/>
    </location>
</feature>
<name>A0ABN9THB4_9DINO</name>
<organism evidence="2 3">
    <name type="scientific">Prorocentrum cordatum</name>
    <dbReference type="NCBI Taxonomy" id="2364126"/>
    <lineage>
        <taxon>Eukaryota</taxon>
        <taxon>Sar</taxon>
        <taxon>Alveolata</taxon>
        <taxon>Dinophyceae</taxon>
        <taxon>Prorocentrales</taxon>
        <taxon>Prorocentraceae</taxon>
        <taxon>Prorocentrum</taxon>
    </lineage>
</organism>
<proteinExistence type="predicted"/>
<evidence type="ECO:0000313" key="2">
    <source>
        <dbReference type="EMBL" id="CAK0845304.1"/>
    </source>
</evidence>
<reference evidence="2" key="1">
    <citation type="submission" date="2023-10" db="EMBL/GenBank/DDBJ databases">
        <authorList>
            <person name="Chen Y."/>
            <person name="Shah S."/>
            <person name="Dougan E. K."/>
            <person name="Thang M."/>
            <person name="Chan C."/>
        </authorList>
    </citation>
    <scope>NUCLEOTIDE SEQUENCE [LARGE SCALE GENOMIC DNA]</scope>
</reference>
<evidence type="ECO:0000256" key="1">
    <source>
        <dbReference type="SAM" id="MobiDB-lite"/>
    </source>
</evidence>
<gene>
    <name evidence="2" type="ORF">PCOR1329_LOCUS39128</name>
</gene>
<dbReference type="Proteomes" id="UP001189429">
    <property type="component" value="Unassembled WGS sequence"/>
</dbReference>
<evidence type="ECO:0000313" key="3">
    <source>
        <dbReference type="Proteomes" id="UP001189429"/>
    </source>
</evidence>